<dbReference type="STRING" id="690879.TSACC_3222"/>
<dbReference type="EMBL" id="BDCO01000003">
    <property type="protein sequence ID" value="GAT35158.1"/>
    <property type="molecule type" value="Genomic_DNA"/>
</dbReference>
<keyword evidence="2" id="KW-0488">Methylation</keyword>
<reference evidence="8" key="1">
    <citation type="journal article" date="2017" name="Genome Announc.">
        <title>Draft Genome Sequence of Terrimicrobium sacchariphilum NM-5T, a Facultative Anaerobic Soil Bacterium of the Class Spartobacteria.</title>
        <authorList>
            <person name="Qiu Y.L."/>
            <person name="Tourlousse D.M."/>
            <person name="Matsuura N."/>
            <person name="Ohashi A."/>
            <person name="Sekiguchi Y."/>
        </authorList>
    </citation>
    <scope>NUCLEOTIDE SEQUENCE [LARGE SCALE GENOMIC DNA]</scope>
    <source>
        <strain evidence="8">NM-5</strain>
    </source>
</reference>
<dbReference type="InParanoid" id="A0A146GFC2"/>
<evidence type="ECO:0000256" key="6">
    <source>
        <dbReference type="SAM" id="Phobius"/>
    </source>
</evidence>
<dbReference type="InterPro" id="IPR045584">
    <property type="entry name" value="Pilin-like"/>
</dbReference>
<name>A0A146GFC2_TERSA</name>
<dbReference type="SUPFAM" id="SSF54523">
    <property type="entry name" value="Pili subunits"/>
    <property type="match status" value="1"/>
</dbReference>
<evidence type="ECO:0000256" key="1">
    <source>
        <dbReference type="ARBA" id="ARBA00004167"/>
    </source>
</evidence>
<comment type="subcellular location">
    <subcellularLocation>
        <location evidence="1">Membrane</location>
        <topology evidence="1">Single-pass membrane protein</topology>
    </subcellularLocation>
</comment>
<evidence type="ECO:0000256" key="3">
    <source>
        <dbReference type="ARBA" id="ARBA00022692"/>
    </source>
</evidence>
<organism evidence="7 8">
    <name type="scientific">Terrimicrobium sacchariphilum</name>
    <dbReference type="NCBI Taxonomy" id="690879"/>
    <lineage>
        <taxon>Bacteria</taxon>
        <taxon>Pseudomonadati</taxon>
        <taxon>Verrucomicrobiota</taxon>
        <taxon>Terrimicrobiia</taxon>
        <taxon>Terrimicrobiales</taxon>
        <taxon>Terrimicrobiaceae</taxon>
        <taxon>Terrimicrobium</taxon>
    </lineage>
</organism>
<proteinExistence type="predicted"/>
<evidence type="ECO:0000256" key="2">
    <source>
        <dbReference type="ARBA" id="ARBA00022481"/>
    </source>
</evidence>
<feature type="transmembrane region" description="Helical" evidence="6">
    <location>
        <begin position="12"/>
        <end position="34"/>
    </location>
</feature>
<dbReference type="GO" id="GO:0016020">
    <property type="term" value="C:membrane"/>
    <property type="evidence" value="ECO:0007669"/>
    <property type="project" value="UniProtKB-SubCell"/>
</dbReference>
<keyword evidence="8" id="KW-1185">Reference proteome</keyword>
<dbReference type="PANTHER" id="PTHR30093:SF44">
    <property type="entry name" value="TYPE II SECRETION SYSTEM CORE PROTEIN G"/>
    <property type="match status" value="1"/>
</dbReference>
<dbReference type="RefSeq" id="WP_075080996.1">
    <property type="nucleotide sequence ID" value="NZ_BDCO01000003.1"/>
</dbReference>
<evidence type="ECO:0000313" key="8">
    <source>
        <dbReference type="Proteomes" id="UP000076023"/>
    </source>
</evidence>
<protein>
    <submittedName>
        <fullName evidence="7">Prepilin-type processing-associated H-X9-DG domain-containing protein</fullName>
    </submittedName>
</protein>
<sequence length="236" mass="25724">MKYRRVHSAAWSLVELLVAIGIIGILASLALPAWSGVRANADQAQCASRLRNLASASLSWINDHGGAMPDAMYWRFPSENHDGSILPYLGYRDTMLNQKGPTALSCPASLRAVGPNADWNRSYSINIYACGTENGQRYSPFDRGVARIQQVASPAKMAFFMDGNFLAGGAPERKVGPASVENVWDKQQKTGFYDQHTGNGANVVFLDGHLGLISRTNLPKGTPTEQRLNPFWGAIQ</sequence>
<keyword evidence="4 6" id="KW-1133">Transmembrane helix</keyword>
<keyword evidence="5 6" id="KW-0472">Membrane</keyword>
<dbReference type="PANTHER" id="PTHR30093">
    <property type="entry name" value="GENERAL SECRETION PATHWAY PROTEIN G"/>
    <property type="match status" value="1"/>
</dbReference>
<keyword evidence="3 6" id="KW-0812">Transmembrane</keyword>
<comment type="caution">
    <text evidence="7">The sequence shown here is derived from an EMBL/GenBank/DDBJ whole genome shotgun (WGS) entry which is preliminary data.</text>
</comment>
<dbReference type="Gene3D" id="3.30.700.10">
    <property type="entry name" value="Glycoprotein, Type 4 Pilin"/>
    <property type="match status" value="1"/>
</dbReference>
<dbReference type="Proteomes" id="UP000076023">
    <property type="component" value="Unassembled WGS sequence"/>
</dbReference>
<dbReference type="AlphaFoldDB" id="A0A146GFC2"/>
<evidence type="ECO:0000313" key="7">
    <source>
        <dbReference type="EMBL" id="GAT35158.1"/>
    </source>
</evidence>
<accession>A0A146GFC2</accession>
<gene>
    <name evidence="7" type="ORF">TSACC_3222</name>
</gene>
<dbReference type="OrthoDB" id="187326at2"/>
<evidence type="ECO:0000256" key="4">
    <source>
        <dbReference type="ARBA" id="ARBA00022989"/>
    </source>
</evidence>
<evidence type="ECO:0000256" key="5">
    <source>
        <dbReference type="ARBA" id="ARBA00023136"/>
    </source>
</evidence>